<comment type="caution">
    <text evidence="2">The sequence shown here is derived from an EMBL/GenBank/DDBJ whole genome shotgun (WGS) entry which is preliminary data.</text>
</comment>
<feature type="chain" id="PRO_5020940423" evidence="1">
    <location>
        <begin position="29"/>
        <end position="69"/>
    </location>
</feature>
<name>A0A4R0PAP3_9SPHI</name>
<keyword evidence="1" id="KW-0732">Signal</keyword>
<organism evidence="2 3">
    <name type="scientific">Pedobacter frigidisoli</name>
    <dbReference type="NCBI Taxonomy" id="2530455"/>
    <lineage>
        <taxon>Bacteria</taxon>
        <taxon>Pseudomonadati</taxon>
        <taxon>Bacteroidota</taxon>
        <taxon>Sphingobacteriia</taxon>
        <taxon>Sphingobacteriales</taxon>
        <taxon>Sphingobacteriaceae</taxon>
        <taxon>Pedobacter</taxon>
    </lineage>
</organism>
<dbReference type="AlphaFoldDB" id="A0A4R0PAP3"/>
<protein>
    <submittedName>
        <fullName evidence="2">Uncharacterized protein</fullName>
    </submittedName>
</protein>
<dbReference type="RefSeq" id="WP_131556431.1">
    <property type="nucleotide sequence ID" value="NZ_SJSN01000001.1"/>
</dbReference>
<gene>
    <name evidence="2" type="ORF">EZ449_02825</name>
</gene>
<accession>A0A4R0PAP3</accession>
<evidence type="ECO:0000256" key="1">
    <source>
        <dbReference type="SAM" id="SignalP"/>
    </source>
</evidence>
<keyword evidence="3" id="KW-1185">Reference proteome</keyword>
<sequence length="69" mass="7322">MKRSKMFFAIAVTCLTSLSAFVPQKAKAVTEPEYVWATLRMVAGIAVCDGASDNCTKPVTTPTTPTVAP</sequence>
<reference evidence="2 3" key="1">
    <citation type="submission" date="2019-02" db="EMBL/GenBank/DDBJ databases">
        <title>Pedobacter sp. RP-3-11 sp. nov., isolated from Arctic soil.</title>
        <authorList>
            <person name="Dahal R.H."/>
        </authorList>
    </citation>
    <scope>NUCLEOTIDE SEQUENCE [LARGE SCALE GENOMIC DNA]</scope>
    <source>
        <strain evidence="2 3">RP-3-11</strain>
    </source>
</reference>
<evidence type="ECO:0000313" key="3">
    <source>
        <dbReference type="Proteomes" id="UP000291485"/>
    </source>
</evidence>
<dbReference type="EMBL" id="SJSN01000001">
    <property type="protein sequence ID" value="TCD12998.1"/>
    <property type="molecule type" value="Genomic_DNA"/>
</dbReference>
<feature type="signal peptide" evidence="1">
    <location>
        <begin position="1"/>
        <end position="28"/>
    </location>
</feature>
<evidence type="ECO:0000313" key="2">
    <source>
        <dbReference type="EMBL" id="TCD12998.1"/>
    </source>
</evidence>
<dbReference type="Proteomes" id="UP000291485">
    <property type="component" value="Unassembled WGS sequence"/>
</dbReference>
<proteinExistence type="predicted"/>